<dbReference type="InterPro" id="IPR036034">
    <property type="entry name" value="PDZ_sf"/>
</dbReference>
<protein>
    <submittedName>
        <fullName evidence="5">Serine protease HTRA2, mitochondrial-like</fullName>
    </submittedName>
</protein>
<dbReference type="STRING" id="7868.ENSCMIP00000001534"/>
<sequence length="170" mass="18565">NVCHQVVGGGTAGGVISQCLGSGPRDGEVIGVNTMKVTAGISFAIPSDRLREFLTLSQQRKKSGFGVEVKRRYIGVMMLTLTPQILTELRLRDSRFPDVTHGVLIHKVIRGSPAHLAGLKPGDVLLEINGRTVRTAENVYNAVRSERSLAVMVRRSTEELMMNIEPENSE</sequence>
<dbReference type="OMA" id="THWNNTT"/>
<dbReference type="Pfam" id="PF17820">
    <property type="entry name" value="PDZ_6"/>
    <property type="match status" value="1"/>
</dbReference>
<dbReference type="PRINTS" id="PR00834">
    <property type="entry name" value="PROTEASES2C"/>
</dbReference>
<dbReference type="InParanoid" id="A0A4W3GU80"/>
<dbReference type="GO" id="GO:0004252">
    <property type="term" value="F:serine-type endopeptidase activity"/>
    <property type="evidence" value="ECO:0007669"/>
    <property type="project" value="InterPro"/>
</dbReference>
<evidence type="ECO:0000259" key="4">
    <source>
        <dbReference type="PROSITE" id="PS50106"/>
    </source>
</evidence>
<dbReference type="GeneTree" id="ENSGT00940000155108"/>
<reference evidence="6" key="3">
    <citation type="journal article" date="2014" name="Nature">
        <title>Elephant shark genome provides unique insights into gnathostome evolution.</title>
        <authorList>
            <consortium name="International Elephant Shark Genome Sequencing Consortium"/>
            <person name="Venkatesh B."/>
            <person name="Lee A.P."/>
            <person name="Ravi V."/>
            <person name="Maurya A.K."/>
            <person name="Lian M.M."/>
            <person name="Swann J.B."/>
            <person name="Ohta Y."/>
            <person name="Flajnik M.F."/>
            <person name="Sutoh Y."/>
            <person name="Kasahara M."/>
            <person name="Hoon S."/>
            <person name="Gangu V."/>
            <person name="Roy S.W."/>
            <person name="Irimia M."/>
            <person name="Korzh V."/>
            <person name="Kondrychyn I."/>
            <person name="Lim Z.W."/>
            <person name="Tay B.H."/>
            <person name="Tohari S."/>
            <person name="Kong K.W."/>
            <person name="Ho S."/>
            <person name="Lorente-Galdos B."/>
            <person name="Quilez J."/>
            <person name="Marques-Bonet T."/>
            <person name="Raney B.J."/>
            <person name="Ingham P.W."/>
            <person name="Tay A."/>
            <person name="Hillier L.W."/>
            <person name="Minx P."/>
            <person name="Boehm T."/>
            <person name="Wilson R.K."/>
            <person name="Brenner S."/>
            <person name="Warren W.C."/>
        </authorList>
    </citation>
    <scope>NUCLEOTIDE SEQUENCE [LARGE SCALE GENOMIC DNA]</scope>
</reference>
<reference evidence="5" key="5">
    <citation type="submission" date="2025-09" db="UniProtKB">
        <authorList>
            <consortium name="Ensembl"/>
        </authorList>
    </citation>
    <scope>IDENTIFICATION</scope>
</reference>
<reference evidence="5" key="4">
    <citation type="submission" date="2025-08" db="UniProtKB">
        <authorList>
            <consortium name="Ensembl"/>
        </authorList>
    </citation>
    <scope>IDENTIFICATION</scope>
</reference>
<evidence type="ECO:0000256" key="2">
    <source>
        <dbReference type="ARBA" id="ARBA00022670"/>
    </source>
</evidence>
<dbReference type="InterPro" id="IPR001478">
    <property type="entry name" value="PDZ"/>
</dbReference>
<feature type="domain" description="PDZ" evidence="4">
    <location>
        <begin position="53"/>
        <end position="168"/>
    </location>
</feature>
<comment type="similarity">
    <text evidence="1">Belongs to the peptidase S1C family.</text>
</comment>
<organism evidence="5 6">
    <name type="scientific">Callorhinchus milii</name>
    <name type="common">Ghost shark</name>
    <dbReference type="NCBI Taxonomy" id="7868"/>
    <lineage>
        <taxon>Eukaryota</taxon>
        <taxon>Metazoa</taxon>
        <taxon>Chordata</taxon>
        <taxon>Craniata</taxon>
        <taxon>Vertebrata</taxon>
        <taxon>Chondrichthyes</taxon>
        <taxon>Holocephali</taxon>
        <taxon>Chimaeriformes</taxon>
        <taxon>Callorhinchidae</taxon>
        <taxon>Callorhinchus</taxon>
    </lineage>
</organism>
<evidence type="ECO:0000313" key="5">
    <source>
        <dbReference type="Ensembl" id="ENSCMIP00000001534.1"/>
    </source>
</evidence>
<dbReference type="PANTHER" id="PTHR22939">
    <property type="entry name" value="SERINE PROTEASE FAMILY S1C HTRA-RELATED"/>
    <property type="match status" value="1"/>
</dbReference>
<keyword evidence="6" id="KW-1185">Reference proteome</keyword>
<dbReference type="GO" id="GO:0006508">
    <property type="term" value="P:proteolysis"/>
    <property type="evidence" value="ECO:0007669"/>
    <property type="project" value="UniProtKB-KW"/>
</dbReference>
<dbReference type="PANTHER" id="PTHR22939:SF127">
    <property type="entry name" value="SERINE PROTEASE HTRA2, MITOCHONDRIAL"/>
    <property type="match status" value="1"/>
</dbReference>
<accession>A0A4W3GU80</accession>
<dbReference type="Gene3D" id="2.30.42.10">
    <property type="match status" value="1"/>
</dbReference>
<reference evidence="6" key="1">
    <citation type="journal article" date="2006" name="Science">
        <title>Ancient noncoding elements conserved in the human genome.</title>
        <authorList>
            <person name="Venkatesh B."/>
            <person name="Kirkness E.F."/>
            <person name="Loh Y.H."/>
            <person name="Halpern A.L."/>
            <person name="Lee A.P."/>
            <person name="Johnson J."/>
            <person name="Dandona N."/>
            <person name="Viswanathan L.D."/>
            <person name="Tay A."/>
            <person name="Venter J.C."/>
            <person name="Strausberg R.L."/>
            <person name="Brenner S."/>
        </authorList>
    </citation>
    <scope>NUCLEOTIDE SEQUENCE [LARGE SCALE GENOMIC DNA]</scope>
</reference>
<evidence type="ECO:0000256" key="1">
    <source>
        <dbReference type="ARBA" id="ARBA00010541"/>
    </source>
</evidence>
<evidence type="ECO:0000256" key="3">
    <source>
        <dbReference type="ARBA" id="ARBA00022801"/>
    </source>
</evidence>
<dbReference type="Gene3D" id="2.40.10.120">
    <property type="match status" value="1"/>
</dbReference>
<dbReference type="SUPFAM" id="SSF50156">
    <property type="entry name" value="PDZ domain-like"/>
    <property type="match status" value="1"/>
</dbReference>
<dbReference type="InterPro" id="IPR041489">
    <property type="entry name" value="PDZ_6"/>
</dbReference>
<proteinExistence type="inferred from homology"/>
<dbReference type="Proteomes" id="UP000314986">
    <property type="component" value="Unassembled WGS sequence"/>
</dbReference>
<dbReference type="Ensembl" id="ENSCMIT00000001598.1">
    <property type="protein sequence ID" value="ENSCMIP00000001534.1"/>
    <property type="gene ID" value="ENSCMIG00000000974.1"/>
</dbReference>
<dbReference type="GO" id="GO:0012501">
    <property type="term" value="P:programmed cell death"/>
    <property type="evidence" value="ECO:0007669"/>
    <property type="project" value="TreeGrafter"/>
</dbReference>
<dbReference type="GO" id="GO:0043065">
    <property type="term" value="P:positive regulation of apoptotic process"/>
    <property type="evidence" value="ECO:0007669"/>
    <property type="project" value="TreeGrafter"/>
</dbReference>
<dbReference type="SMART" id="SM00228">
    <property type="entry name" value="PDZ"/>
    <property type="match status" value="1"/>
</dbReference>
<dbReference type="CDD" id="cd06785">
    <property type="entry name" value="cpPDZ_HtrA-like"/>
    <property type="match status" value="1"/>
</dbReference>
<keyword evidence="3" id="KW-0378">Hydrolase</keyword>
<reference evidence="6" key="2">
    <citation type="journal article" date="2007" name="PLoS Biol.">
        <title>Survey sequencing and comparative analysis of the elephant shark (Callorhinchus milii) genome.</title>
        <authorList>
            <person name="Venkatesh B."/>
            <person name="Kirkness E.F."/>
            <person name="Loh Y.H."/>
            <person name="Halpern A.L."/>
            <person name="Lee A.P."/>
            <person name="Johnson J."/>
            <person name="Dandona N."/>
            <person name="Viswanathan L.D."/>
            <person name="Tay A."/>
            <person name="Venter J.C."/>
            <person name="Strausberg R.L."/>
            <person name="Brenner S."/>
        </authorList>
    </citation>
    <scope>NUCLEOTIDE SEQUENCE [LARGE SCALE GENOMIC DNA]</scope>
</reference>
<evidence type="ECO:0000313" key="6">
    <source>
        <dbReference type="Proteomes" id="UP000314986"/>
    </source>
</evidence>
<dbReference type="PROSITE" id="PS50106">
    <property type="entry name" value="PDZ"/>
    <property type="match status" value="1"/>
</dbReference>
<dbReference type="GO" id="GO:0005739">
    <property type="term" value="C:mitochondrion"/>
    <property type="evidence" value="ECO:0007669"/>
    <property type="project" value="TreeGrafter"/>
</dbReference>
<name>A0A4W3GU80_CALMI</name>
<dbReference type="AlphaFoldDB" id="A0A4W3GU80"/>
<dbReference type="InterPro" id="IPR001940">
    <property type="entry name" value="Peptidase_S1C"/>
</dbReference>
<keyword evidence="2" id="KW-0645">Protease</keyword>